<evidence type="ECO:0000313" key="3">
    <source>
        <dbReference type="Proteomes" id="UP000248975"/>
    </source>
</evidence>
<dbReference type="Pfam" id="PF12710">
    <property type="entry name" value="HAD"/>
    <property type="match status" value="1"/>
</dbReference>
<dbReference type="Gene3D" id="3.40.50.1000">
    <property type="entry name" value="HAD superfamily/HAD-like"/>
    <property type="match status" value="1"/>
</dbReference>
<dbReference type="Proteomes" id="UP000248975">
    <property type="component" value="Unassembled WGS sequence"/>
</dbReference>
<feature type="signal peptide" evidence="1">
    <location>
        <begin position="1"/>
        <end position="20"/>
    </location>
</feature>
<evidence type="ECO:0000313" key="2">
    <source>
        <dbReference type="EMBL" id="PZR00321.1"/>
    </source>
</evidence>
<accession>A0A2W5URA7</accession>
<dbReference type="PANTHER" id="PTHR43344">
    <property type="entry name" value="PHOSPHOSERINE PHOSPHATASE"/>
    <property type="match status" value="1"/>
</dbReference>
<gene>
    <name evidence="2" type="ORF">DI533_07015</name>
</gene>
<protein>
    <submittedName>
        <fullName evidence="2">Haloacid dehalogenase</fullName>
    </submittedName>
</protein>
<keyword evidence="1" id="KW-0732">Signal</keyword>
<feature type="chain" id="PRO_5015924710" evidence="1">
    <location>
        <begin position="21"/>
        <end position="327"/>
    </location>
</feature>
<proteinExistence type="predicted"/>
<comment type="caution">
    <text evidence="2">The sequence shown here is derived from an EMBL/GenBank/DDBJ whole genome shotgun (WGS) entry which is preliminary data.</text>
</comment>
<dbReference type="InterPro" id="IPR023214">
    <property type="entry name" value="HAD_sf"/>
</dbReference>
<sequence>MFIRKAFFAALVLLAGPALAQDTVLPSWNEGAARDAVVNFVTAATTEGNAGWIAPADRIAVFDNDGTLWSEQPLYFQGLFAMDRIKEMAPDHPEWKVDQPFKGALEGDLAAVAASGEAGIEKILGVTHANMTAEAFKNIVKNWIATARHPKFNRPYTDLTFQPMKEMLDYLRANGFQTWIVSGGGIDFMRPWAEASYGIPPQQVIGSQIAETYEVVDGKPVIMRNPEIFFIDDGAGKPIGINRHIGKRPVIAFGNSDGDFEMLQYTTSGEGPRLGMIVHHTDAVREFAYDRDSHVGKLDKALDAAPKEGWVLIDMAKDWSRVYSFEQ</sequence>
<organism evidence="2 3">
    <name type="scientific">Cereibacter sphaeroides</name>
    <name type="common">Rhodobacter sphaeroides</name>
    <dbReference type="NCBI Taxonomy" id="1063"/>
    <lineage>
        <taxon>Bacteria</taxon>
        <taxon>Pseudomonadati</taxon>
        <taxon>Pseudomonadota</taxon>
        <taxon>Alphaproteobacteria</taxon>
        <taxon>Rhodobacterales</taxon>
        <taxon>Paracoccaceae</taxon>
        <taxon>Cereibacter</taxon>
    </lineage>
</organism>
<dbReference type="InterPro" id="IPR050582">
    <property type="entry name" value="HAD-like_SerB"/>
</dbReference>
<dbReference type="InterPro" id="IPR036412">
    <property type="entry name" value="HAD-like_sf"/>
</dbReference>
<dbReference type="SUPFAM" id="SSF56784">
    <property type="entry name" value="HAD-like"/>
    <property type="match status" value="1"/>
</dbReference>
<dbReference type="EMBL" id="QFQS01000001">
    <property type="protein sequence ID" value="PZR00321.1"/>
    <property type="molecule type" value="Genomic_DNA"/>
</dbReference>
<name>A0A2W5URA7_CERSP</name>
<evidence type="ECO:0000256" key="1">
    <source>
        <dbReference type="SAM" id="SignalP"/>
    </source>
</evidence>
<reference evidence="2 3" key="1">
    <citation type="submission" date="2017-08" db="EMBL/GenBank/DDBJ databases">
        <title>Infants hospitalized years apart are colonized by the same room-sourced microbial strains.</title>
        <authorList>
            <person name="Brooks B."/>
            <person name="Olm M.R."/>
            <person name="Firek B.A."/>
            <person name="Baker R."/>
            <person name="Thomas B.C."/>
            <person name="Morowitz M.J."/>
            <person name="Banfield J.F."/>
        </authorList>
    </citation>
    <scope>NUCLEOTIDE SEQUENCE [LARGE SCALE GENOMIC DNA]</scope>
    <source>
        <strain evidence="2">S2_003_000_R2_11</strain>
    </source>
</reference>
<dbReference type="AlphaFoldDB" id="A0A2W5URA7"/>